<dbReference type="OrthoDB" id="17687at2759"/>
<dbReference type="SUPFAM" id="SSF47923">
    <property type="entry name" value="Ypt/Rab-GAP domain of gyp1p"/>
    <property type="match status" value="2"/>
</dbReference>
<organism evidence="4 5">
    <name type="scientific">Clupea harengus</name>
    <name type="common">Atlantic herring</name>
    <dbReference type="NCBI Taxonomy" id="7950"/>
    <lineage>
        <taxon>Eukaryota</taxon>
        <taxon>Metazoa</taxon>
        <taxon>Chordata</taxon>
        <taxon>Craniata</taxon>
        <taxon>Vertebrata</taxon>
        <taxon>Euteleostomi</taxon>
        <taxon>Actinopterygii</taxon>
        <taxon>Neopterygii</taxon>
        <taxon>Teleostei</taxon>
        <taxon>Clupei</taxon>
        <taxon>Clupeiformes</taxon>
        <taxon>Clupeoidei</taxon>
        <taxon>Clupeidae</taxon>
        <taxon>Clupea</taxon>
    </lineage>
</organism>
<dbReference type="GeneTree" id="ENSGT00940000158977"/>
<dbReference type="Pfam" id="PF02893">
    <property type="entry name" value="GRAM"/>
    <property type="match status" value="2"/>
</dbReference>
<dbReference type="PROSITE" id="PS50086">
    <property type="entry name" value="TBC_RABGAP"/>
    <property type="match status" value="1"/>
</dbReference>
<dbReference type="SMART" id="SM00568">
    <property type="entry name" value="GRAM"/>
    <property type="match status" value="2"/>
</dbReference>
<gene>
    <name evidence="5 6" type="primary">LOC105909642</name>
</gene>
<feature type="domain" description="Rab-GAP TBC" evidence="3">
    <location>
        <begin position="484"/>
        <end position="671"/>
    </location>
</feature>
<keyword evidence="2" id="KW-0677">Repeat</keyword>
<dbReference type="InterPro" id="IPR035969">
    <property type="entry name" value="Rab-GAP_TBC_sf"/>
</dbReference>
<dbReference type="RefSeq" id="XP_031436323.1">
    <property type="nucleotide sequence ID" value="XM_031580463.2"/>
</dbReference>
<dbReference type="RefSeq" id="XP_031436311.1">
    <property type="nucleotide sequence ID" value="XM_031580451.2"/>
</dbReference>
<dbReference type="Gene3D" id="1.10.472.80">
    <property type="entry name" value="Ypt/Rab-GAP domain of gyp1p, domain 3"/>
    <property type="match status" value="1"/>
</dbReference>
<evidence type="ECO:0000256" key="2">
    <source>
        <dbReference type="ARBA" id="ARBA00022737"/>
    </source>
</evidence>
<keyword evidence="4" id="KW-1185">Reference proteome</keyword>
<dbReference type="InterPro" id="IPR004182">
    <property type="entry name" value="GRAM"/>
</dbReference>
<dbReference type="Proteomes" id="UP000515152">
    <property type="component" value="Chromosome 2"/>
</dbReference>
<keyword evidence="1" id="KW-0343">GTPase activation</keyword>
<evidence type="ECO:0000313" key="5">
    <source>
        <dbReference type="RefSeq" id="XP_031436311.1"/>
    </source>
</evidence>
<dbReference type="SMART" id="SM00164">
    <property type="entry name" value="TBC"/>
    <property type="match status" value="1"/>
</dbReference>
<accession>A0A6P8GGD0</accession>
<dbReference type="Gene3D" id="1.10.238.10">
    <property type="entry name" value="EF-hand"/>
    <property type="match status" value="1"/>
</dbReference>
<dbReference type="AlphaFoldDB" id="A0A6P8GGD0"/>
<dbReference type="FunFam" id="1.10.8.270:FF:000002">
    <property type="entry name" value="TBC1 domain family member 9B"/>
    <property type="match status" value="1"/>
</dbReference>
<evidence type="ECO:0000313" key="6">
    <source>
        <dbReference type="RefSeq" id="XP_031436323.1"/>
    </source>
</evidence>
<evidence type="ECO:0000313" key="4">
    <source>
        <dbReference type="Proteomes" id="UP000515152"/>
    </source>
</evidence>
<name>A0A6P8GGD0_CLUHA</name>
<proteinExistence type="predicted"/>
<dbReference type="GeneID" id="105909642"/>
<evidence type="ECO:0000259" key="3">
    <source>
        <dbReference type="PROSITE" id="PS50086"/>
    </source>
</evidence>
<dbReference type="PANTHER" id="PTHR47666">
    <property type="entry name" value="PROTEIN VASCULAR ASSOCIATED DEATH 1, CHLOROPLASTIC"/>
    <property type="match status" value="1"/>
</dbReference>
<sequence length="1068" mass="120129">MWLTPEEVPVKSALKLWVTEKYNGFFLLQRRRGHGDTGGKFTGMLVGALDTVLDSNARVTPFRIVLQAPGSQVSWVIASGASLEEVKTHWCWLEVNLLDSLSVFENKDDITSFVNGKIKGLIADESGGQQDPEGYREAVVRLEQRFGLPPREKLIARLTCCLWKTHVPRQGWMYLTHNHMAFYSYLLGKEVKLLLPWAEVTGVERVCVGRVTDVLRVRTRTRQRDFSMFLSMDDAMATITQLTDLALRRVLPTAGLRTPHTLIHTALTKRALEDHALTQDVLSLFGLPRTESVCEVRVCALWTPHLRSHTHGTLYATDSYLCFSSREPGVCSLIIPLSEVLSVEKAETSSVLPDPVIVSVRGRRAFQMVGVCDRDTLLEAVTDRLRMLRWKHAIYKGQHSQHTPLISPTPYYTFCYDTDGEADKSQRHVISTRPLISLNQSRMPKHKTAAERRKEALWEERFEEFGRGTHMFRTACLHKLVAMGIPESLRGDLWLTLSDASSELAAHPGYYAQLVERSLGEVTVATDEIERDLHRSLPEHPAFQSPFGIDALRRVLRAYAHHNTHIGYCQSMNILASVLLLYAKEEEAFWLLATVCERMLPDYFNRQVIGAQVDQSVFEELLRERVPDLSQNVPDLSALASVSLSWFLTLFLSALPLASGVCVLDGFFCLGARLIFQLALCVLHTNTHTLCSSSDEGHALMILTSFLEQVRHDEEECACADEAAVPAEHTHITALLKEAYERYGDISARQLERLRCRHRIQVLQSHEDTTKENAIRLVTPEVSLSAEELSDLYDFIKTAHLISVYWGDGVCVSGVCGEGYQLDLPQFESVYAALSPWQEGAHTDTVARRTFTLLDQNQTNLLTFTQIAHWLDTLYREELNVKIKWLYRLHIPPALMDGEDDSSPLKSPLLSTARPLHVDRPNGESGYEEQLKQMLKDLAKEKEKDAEKPLPPMNQREFIQFCKTLSNMFHGDPEESELFQAIAMVTSLLLQIGEAGLRGAALGAGPGPEGDAARADWTVSLAQILASLLTEPALVAFFERPAGLQARLAMATQQQYQQRAGMLELEHA</sequence>
<dbReference type="PANTHER" id="PTHR47666:SF2">
    <property type="entry name" value="TBC1 DOMAIN FAMILY MEMBER 8 ISOFORM X1"/>
    <property type="match status" value="1"/>
</dbReference>
<dbReference type="Gene3D" id="1.10.8.270">
    <property type="entry name" value="putative rabgap domain of human tbc1 domain family member 14 like domains"/>
    <property type="match status" value="1"/>
</dbReference>
<evidence type="ECO:0000256" key="1">
    <source>
        <dbReference type="ARBA" id="ARBA00022468"/>
    </source>
</evidence>
<dbReference type="FunFam" id="2.30.29.30:FF:000013">
    <property type="entry name" value="Putative TBC1 domain family member 8B"/>
    <property type="match status" value="1"/>
</dbReference>
<dbReference type="GO" id="GO:0005096">
    <property type="term" value="F:GTPase activator activity"/>
    <property type="evidence" value="ECO:0007669"/>
    <property type="project" value="UniProtKB-KW"/>
</dbReference>
<dbReference type="Pfam" id="PF00566">
    <property type="entry name" value="RabGAP-TBC"/>
    <property type="match status" value="1"/>
</dbReference>
<dbReference type="InterPro" id="IPR000195">
    <property type="entry name" value="Rab-GAP-TBC_dom"/>
</dbReference>
<reference evidence="5 6" key="1">
    <citation type="submission" date="2025-04" db="UniProtKB">
        <authorList>
            <consortium name="RefSeq"/>
        </authorList>
    </citation>
    <scope>IDENTIFICATION</scope>
</reference>
<dbReference type="KEGG" id="char:105909642"/>
<dbReference type="InterPro" id="IPR011993">
    <property type="entry name" value="PH-like_dom_sf"/>
</dbReference>
<dbReference type="Gene3D" id="2.30.29.30">
    <property type="entry name" value="Pleckstrin-homology domain (PH domain)/Phosphotyrosine-binding domain (PTB)"/>
    <property type="match status" value="2"/>
</dbReference>
<protein>
    <submittedName>
        <fullName evidence="5">TBC1 domain family member 8 isoform X1</fullName>
    </submittedName>
    <submittedName>
        <fullName evidence="6">TBC1 domain family member 8 isoform X2</fullName>
    </submittedName>
</protein>
<dbReference type="GO" id="GO:0003008">
    <property type="term" value="P:system process"/>
    <property type="evidence" value="ECO:0007669"/>
    <property type="project" value="UniProtKB-ARBA"/>
</dbReference>